<sequence>MTIKTSVIGSVAPIIGSATSIAPSQGVGNVLYLSYLDKCDDKLVILRAKVEAWLVVGIIEPIGKTEWYSAPYLGIKKSEARDTLCKNTCDYGTSNTALASQTSLMVLMFLKVDDVDVRWRAFLTTFWLRDLKNEADEKRKDKAVDDRGMKNEADEKRRDKAADDRGMKNKADEKHKDTAQTTEA</sequence>
<protein>
    <submittedName>
        <fullName evidence="2">Uncharacterized protein</fullName>
    </submittedName>
</protein>
<evidence type="ECO:0000256" key="1">
    <source>
        <dbReference type="SAM" id="MobiDB-lite"/>
    </source>
</evidence>
<name>A0A0L0FKA5_9EUKA</name>
<feature type="compositionally biased region" description="Basic and acidic residues" evidence="1">
    <location>
        <begin position="137"/>
        <end position="178"/>
    </location>
</feature>
<evidence type="ECO:0000313" key="3">
    <source>
        <dbReference type="Proteomes" id="UP000054560"/>
    </source>
</evidence>
<gene>
    <name evidence="2" type="ORF">SARC_10349</name>
</gene>
<dbReference type="AlphaFoldDB" id="A0A0L0FKA5"/>
<organism evidence="2 3">
    <name type="scientific">Sphaeroforma arctica JP610</name>
    <dbReference type="NCBI Taxonomy" id="667725"/>
    <lineage>
        <taxon>Eukaryota</taxon>
        <taxon>Ichthyosporea</taxon>
        <taxon>Ichthyophonida</taxon>
        <taxon>Sphaeroforma</taxon>
    </lineage>
</organism>
<accession>A0A0L0FKA5</accession>
<keyword evidence="3" id="KW-1185">Reference proteome</keyword>
<feature type="region of interest" description="Disordered" evidence="1">
    <location>
        <begin position="137"/>
        <end position="184"/>
    </location>
</feature>
<reference evidence="2 3" key="1">
    <citation type="submission" date="2011-02" db="EMBL/GenBank/DDBJ databases">
        <title>The Genome Sequence of Sphaeroforma arctica JP610.</title>
        <authorList>
            <consortium name="The Broad Institute Genome Sequencing Platform"/>
            <person name="Russ C."/>
            <person name="Cuomo C."/>
            <person name="Young S.K."/>
            <person name="Zeng Q."/>
            <person name="Gargeya S."/>
            <person name="Alvarado L."/>
            <person name="Berlin A."/>
            <person name="Chapman S.B."/>
            <person name="Chen Z."/>
            <person name="Freedman E."/>
            <person name="Gellesch M."/>
            <person name="Goldberg J."/>
            <person name="Griggs A."/>
            <person name="Gujja S."/>
            <person name="Heilman E."/>
            <person name="Heiman D."/>
            <person name="Howarth C."/>
            <person name="Mehta T."/>
            <person name="Neiman D."/>
            <person name="Pearson M."/>
            <person name="Roberts A."/>
            <person name="Saif S."/>
            <person name="Shea T."/>
            <person name="Shenoy N."/>
            <person name="Sisk P."/>
            <person name="Stolte C."/>
            <person name="Sykes S."/>
            <person name="White J."/>
            <person name="Yandava C."/>
            <person name="Burger G."/>
            <person name="Gray M.W."/>
            <person name="Holland P.W.H."/>
            <person name="King N."/>
            <person name="Lang F.B.F."/>
            <person name="Roger A.J."/>
            <person name="Ruiz-Trillo I."/>
            <person name="Haas B."/>
            <person name="Nusbaum C."/>
            <person name="Birren B."/>
        </authorList>
    </citation>
    <scope>NUCLEOTIDE SEQUENCE [LARGE SCALE GENOMIC DNA]</scope>
    <source>
        <strain evidence="2 3">JP610</strain>
    </source>
</reference>
<dbReference type="GeneID" id="25910853"/>
<evidence type="ECO:0000313" key="2">
    <source>
        <dbReference type="EMBL" id="KNC77185.1"/>
    </source>
</evidence>
<dbReference type="EMBL" id="KQ242812">
    <property type="protein sequence ID" value="KNC77185.1"/>
    <property type="molecule type" value="Genomic_DNA"/>
</dbReference>
<dbReference type="RefSeq" id="XP_014151087.1">
    <property type="nucleotide sequence ID" value="XM_014295612.1"/>
</dbReference>
<proteinExistence type="predicted"/>
<dbReference type="Proteomes" id="UP000054560">
    <property type="component" value="Unassembled WGS sequence"/>
</dbReference>